<evidence type="ECO:0000259" key="3">
    <source>
        <dbReference type="PROSITE" id="PS50048"/>
    </source>
</evidence>
<keyword evidence="5" id="KW-1185">Reference proteome</keyword>
<gene>
    <name evidence="4" type="ORF">N7G274_000224</name>
</gene>
<dbReference type="CDD" id="cd12148">
    <property type="entry name" value="fungal_TF_MHR"/>
    <property type="match status" value="1"/>
</dbReference>
<keyword evidence="1" id="KW-0539">Nucleus</keyword>
<dbReference type="Gene3D" id="4.10.240.10">
    <property type="entry name" value="Zn(2)-C6 fungal-type DNA-binding domain"/>
    <property type="match status" value="1"/>
</dbReference>
<evidence type="ECO:0000313" key="4">
    <source>
        <dbReference type="EMBL" id="KAL2048313.1"/>
    </source>
</evidence>
<dbReference type="CDD" id="cd00067">
    <property type="entry name" value="GAL4"/>
    <property type="match status" value="1"/>
</dbReference>
<dbReference type="PROSITE" id="PS00463">
    <property type="entry name" value="ZN2_CY6_FUNGAL_1"/>
    <property type="match status" value="1"/>
</dbReference>
<feature type="region of interest" description="Disordered" evidence="2">
    <location>
        <begin position="67"/>
        <end position="112"/>
    </location>
</feature>
<proteinExistence type="predicted"/>
<feature type="compositionally biased region" description="Low complexity" evidence="2">
    <location>
        <begin position="218"/>
        <end position="233"/>
    </location>
</feature>
<feature type="region of interest" description="Disordered" evidence="2">
    <location>
        <begin position="133"/>
        <end position="167"/>
    </location>
</feature>
<dbReference type="InterPro" id="IPR036864">
    <property type="entry name" value="Zn2-C6_fun-type_DNA-bd_sf"/>
</dbReference>
<dbReference type="PROSITE" id="PS50048">
    <property type="entry name" value="ZN2_CY6_FUNGAL_2"/>
    <property type="match status" value="1"/>
</dbReference>
<feature type="compositionally biased region" description="Polar residues" evidence="2">
    <location>
        <begin position="143"/>
        <end position="152"/>
    </location>
</feature>
<feature type="region of interest" description="Disordered" evidence="2">
    <location>
        <begin position="1"/>
        <end position="30"/>
    </location>
</feature>
<sequence>MDSSSSTHPAANSSQAVQSSGSPVHKRTYQACQPCRQRKVRCDLGPVDEPHEPPCVRCRRESKECTFSTTRRKRKADGVESDLGDDDVGDDDYAARNGRKSSRTGGSLGGYETVLHNSRHSLTSGTLSAASPLDGYSLPGDGQFQQSRSYSADNVIRRSEDGQDQEVANETAAALFQTPINIPGDALHLLLKASNESEEFQRKDTANLGRRPTSHPVQGSTSTHSHPSTQSRSQQRRGGQHYMANIDPAISGRNAAHRRLSLPAETIKLWSRLRFVRAGWFTAHEAISYIEYFYEYLNPLTPISLPAYRPDTGHSALLNDEPMLTVTLLTIASRYKRLTGPGGQTRSFKIHEQLWAYLQGMVSRMFWGQEQFGGGFCGAGRRKSHQTNSGKGGLRSLGTIESLLLLNEYHPRSMHFPPTDDDDEILAAGDDELANGAANNDWNGDSTLGGWNEPAVRSDRMCWSLIGMSYVLAYELGIFGSYADGILPVEQRVQRARRSPTQHLREDRVERALYIFATQASGRFGLPSMYSDHVNRFNVRKLQQGSPSVDSSLLPEPVDKSQQCWVDLMSIMKATNEALFSSIDQTAALIQSGEYMGRLDQLQPLLRAWHQRFENLEVEKHPRMIISIEYHYISLYINSLALQAVVEQWTTKVNATPQVDSPASPASSISSSFASIYSKNERYIKEVIDSSRTVLRHVVEGFLPGDYLKHAPVRTFFRIVAAAMFLLKTFALGAKAGEVSISLQLLNDTAKALRTSYVDDVHLCLRIADLLEGLIKAIRPKFVRLPPRPQEQQAQYTSNNAFNTPNRFQYRPNPADTTQNPLAGISRTYNSPSDSNITIMPPLGNTYIPNSNYNFSSPNVYSPNQQQNQQSYTMNNNTSTNTTDFSMPMEEDWLTLDLNALLGDPNNGNGDPQWYGAFGPETQNSLDVLGKFMSDQSRGDGYGDGGMGF</sequence>
<accession>A0ABR4ARI7</accession>
<evidence type="ECO:0000256" key="2">
    <source>
        <dbReference type="SAM" id="MobiDB-lite"/>
    </source>
</evidence>
<feature type="region of interest" description="Disordered" evidence="2">
    <location>
        <begin position="198"/>
        <end position="239"/>
    </location>
</feature>
<dbReference type="SUPFAM" id="SSF57701">
    <property type="entry name" value="Zn2/Cys6 DNA-binding domain"/>
    <property type="match status" value="1"/>
</dbReference>
<comment type="caution">
    <text evidence="4">The sequence shown here is derived from an EMBL/GenBank/DDBJ whole genome shotgun (WGS) entry which is preliminary data.</text>
</comment>
<evidence type="ECO:0000313" key="5">
    <source>
        <dbReference type="Proteomes" id="UP001590950"/>
    </source>
</evidence>
<dbReference type="SMART" id="SM00066">
    <property type="entry name" value="GAL4"/>
    <property type="match status" value="1"/>
</dbReference>
<dbReference type="InterPro" id="IPR001138">
    <property type="entry name" value="Zn2Cys6_DnaBD"/>
</dbReference>
<name>A0ABR4ARI7_9LECA</name>
<dbReference type="InterPro" id="IPR052780">
    <property type="entry name" value="AAA_Catabolism_Regulators"/>
</dbReference>
<feature type="compositionally biased region" description="Acidic residues" evidence="2">
    <location>
        <begin position="79"/>
        <end position="92"/>
    </location>
</feature>
<evidence type="ECO:0000256" key="1">
    <source>
        <dbReference type="ARBA" id="ARBA00023242"/>
    </source>
</evidence>
<dbReference type="Pfam" id="PF00172">
    <property type="entry name" value="Zn_clus"/>
    <property type="match status" value="1"/>
</dbReference>
<feature type="domain" description="Zn(2)-C6 fungal-type" evidence="3">
    <location>
        <begin position="31"/>
        <end position="67"/>
    </location>
</feature>
<reference evidence="4 5" key="1">
    <citation type="submission" date="2024-09" db="EMBL/GenBank/DDBJ databases">
        <title>Rethinking Asexuality: The Enigmatic Case of Functional Sexual Genes in Lepraria (Stereocaulaceae).</title>
        <authorList>
            <person name="Doellman M."/>
            <person name="Sun Y."/>
            <person name="Barcenas-Pena A."/>
            <person name="Lumbsch H.T."/>
            <person name="Grewe F."/>
        </authorList>
    </citation>
    <scope>NUCLEOTIDE SEQUENCE [LARGE SCALE GENOMIC DNA]</scope>
    <source>
        <strain evidence="4 5">Mercado 3170</strain>
    </source>
</reference>
<dbReference type="Proteomes" id="UP001590950">
    <property type="component" value="Unassembled WGS sequence"/>
</dbReference>
<organism evidence="4 5">
    <name type="scientific">Stereocaulon virgatum</name>
    <dbReference type="NCBI Taxonomy" id="373712"/>
    <lineage>
        <taxon>Eukaryota</taxon>
        <taxon>Fungi</taxon>
        <taxon>Dikarya</taxon>
        <taxon>Ascomycota</taxon>
        <taxon>Pezizomycotina</taxon>
        <taxon>Lecanoromycetes</taxon>
        <taxon>OSLEUM clade</taxon>
        <taxon>Lecanoromycetidae</taxon>
        <taxon>Lecanorales</taxon>
        <taxon>Lecanorineae</taxon>
        <taxon>Stereocaulaceae</taxon>
        <taxon>Stereocaulon</taxon>
    </lineage>
</organism>
<feature type="compositionally biased region" description="Low complexity" evidence="2">
    <location>
        <begin position="1"/>
        <end position="14"/>
    </location>
</feature>
<protein>
    <recommendedName>
        <fullName evidence="3">Zn(2)-C6 fungal-type domain-containing protein</fullName>
    </recommendedName>
</protein>
<dbReference type="EMBL" id="JBEFKJ010000001">
    <property type="protein sequence ID" value="KAL2048313.1"/>
    <property type="molecule type" value="Genomic_DNA"/>
</dbReference>
<dbReference type="PANTHER" id="PTHR31644">
    <property type="entry name" value="TRANSCRIPTIONAL ACTIVATOR ARO80-RELATED"/>
    <property type="match status" value="1"/>
</dbReference>
<dbReference type="PANTHER" id="PTHR31644:SF2">
    <property type="entry name" value="TRANSCRIPTIONAL ACTIVATOR ARO80-RELATED"/>
    <property type="match status" value="1"/>
</dbReference>